<comment type="caution">
    <text evidence="3">The sequence shown here is derived from an EMBL/GenBank/DDBJ whole genome shotgun (WGS) entry which is preliminary data.</text>
</comment>
<dbReference type="InterPro" id="IPR008966">
    <property type="entry name" value="Adhesion_dom_sf"/>
</dbReference>
<dbReference type="NCBIfam" id="NF007276">
    <property type="entry name" value="PRK09733.1"/>
    <property type="match status" value="1"/>
</dbReference>
<dbReference type="InterPro" id="IPR050263">
    <property type="entry name" value="Bact_Fimbrial_Adh_Pro"/>
</dbReference>
<name>A0A2A2MHC7_9GAMM</name>
<keyword evidence="1" id="KW-0732">Signal</keyword>
<evidence type="ECO:0000313" key="3">
    <source>
        <dbReference type="EMBL" id="PAV98338.1"/>
    </source>
</evidence>
<evidence type="ECO:0000256" key="1">
    <source>
        <dbReference type="SAM" id="SignalP"/>
    </source>
</evidence>
<dbReference type="Gene3D" id="2.60.40.1090">
    <property type="entry name" value="Fimbrial-type adhesion domain"/>
    <property type="match status" value="1"/>
</dbReference>
<proteinExistence type="predicted"/>
<dbReference type="GO" id="GO:0009289">
    <property type="term" value="C:pilus"/>
    <property type="evidence" value="ECO:0007669"/>
    <property type="project" value="InterPro"/>
</dbReference>
<dbReference type="PANTHER" id="PTHR33420">
    <property type="entry name" value="FIMBRIAL SUBUNIT ELFA-RELATED"/>
    <property type="match status" value="1"/>
</dbReference>
<dbReference type="AlphaFoldDB" id="A0A2A2MHC7"/>
<protein>
    <submittedName>
        <fullName evidence="3">Fimbrial protein</fullName>
    </submittedName>
</protein>
<dbReference type="InterPro" id="IPR036937">
    <property type="entry name" value="Adhesion_dom_fimbrial_sf"/>
</dbReference>
<gene>
    <name evidence="3" type="ORF">CJD50_02380</name>
</gene>
<evidence type="ECO:0000313" key="4">
    <source>
        <dbReference type="Proteomes" id="UP000218796"/>
    </source>
</evidence>
<keyword evidence="4" id="KW-1185">Reference proteome</keyword>
<feature type="signal peptide" evidence="1">
    <location>
        <begin position="1"/>
        <end position="24"/>
    </location>
</feature>
<dbReference type="RefSeq" id="WP_008812907.1">
    <property type="nucleotide sequence ID" value="NZ_CALECD010000058.1"/>
</dbReference>
<sequence length="191" mass="20058">MFKKTLLAGITGVVLSGVVFNASAAGEANQGSGKITFTGEVIEAPCSIKPGDEDLKVNLGEVATNVLNSTQQSLAEDFTIHLQDCILTDSKGVVVTDKVKITFTSPNTDTTDTSLMANTLQGNIGAASNVGVRILDSGNNKLTLGSAVTVTFPDSSSYQELNFKARMEKIGTTTVTPGNVQAQANYMLDYK</sequence>
<evidence type="ECO:0000259" key="2">
    <source>
        <dbReference type="Pfam" id="PF00419"/>
    </source>
</evidence>
<dbReference type="OrthoDB" id="6522787at2"/>
<dbReference type="EMBL" id="NQMS01000001">
    <property type="protein sequence ID" value="PAV98338.1"/>
    <property type="molecule type" value="Genomic_DNA"/>
</dbReference>
<reference evidence="3 4" key="1">
    <citation type="submission" date="2017-08" db="EMBL/GenBank/DDBJ databases">
        <title>Draft Genome Sequence of Hafnia alvei CITHA-6 Isolated from Raw Bovine Milk.</title>
        <authorList>
            <person name="Culligan E.P."/>
            <person name="Mcsweeney A."/>
            <person name="O'Doherty C."/>
            <person name="Gleeson E."/>
            <person name="O'Riordan D."/>
            <person name="Sleator R.D."/>
        </authorList>
    </citation>
    <scope>NUCLEOTIDE SEQUENCE [LARGE SCALE GENOMIC DNA]</scope>
    <source>
        <strain evidence="3 4">CITHA-6</strain>
    </source>
</reference>
<dbReference type="SUPFAM" id="SSF49401">
    <property type="entry name" value="Bacterial adhesins"/>
    <property type="match status" value="1"/>
</dbReference>
<accession>A0A2A2MHC7</accession>
<dbReference type="GO" id="GO:0043709">
    <property type="term" value="P:cell adhesion involved in single-species biofilm formation"/>
    <property type="evidence" value="ECO:0007669"/>
    <property type="project" value="TreeGrafter"/>
</dbReference>
<feature type="chain" id="PRO_5030043197" evidence="1">
    <location>
        <begin position="25"/>
        <end position="191"/>
    </location>
</feature>
<organism evidence="3 4">
    <name type="scientific">Hafnia paralvei</name>
    <dbReference type="NCBI Taxonomy" id="546367"/>
    <lineage>
        <taxon>Bacteria</taxon>
        <taxon>Pseudomonadati</taxon>
        <taxon>Pseudomonadota</taxon>
        <taxon>Gammaproteobacteria</taxon>
        <taxon>Enterobacterales</taxon>
        <taxon>Hafniaceae</taxon>
        <taxon>Hafnia</taxon>
    </lineage>
</organism>
<dbReference type="InterPro" id="IPR000259">
    <property type="entry name" value="Adhesion_dom_fimbrial"/>
</dbReference>
<dbReference type="Proteomes" id="UP000218796">
    <property type="component" value="Unassembled WGS sequence"/>
</dbReference>
<feature type="domain" description="Fimbrial-type adhesion" evidence="2">
    <location>
        <begin position="35"/>
        <end position="191"/>
    </location>
</feature>
<dbReference type="PANTHER" id="PTHR33420:SF11">
    <property type="entry name" value="FIMBRIAL-LIKE PROTEIN"/>
    <property type="match status" value="1"/>
</dbReference>
<dbReference type="Pfam" id="PF00419">
    <property type="entry name" value="Fimbrial"/>
    <property type="match status" value="1"/>
</dbReference>